<accession>A0A846HA74</accession>
<dbReference type="AlphaFoldDB" id="A0A846HA74"/>
<keyword evidence="3" id="KW-1185">Reference proteome</keyword>
<proteinExistence type="predicted"/>
<dbReference type="RefSeq" id="WP_039747694.1">
    <property type="nucleotide sequence ID" value="NZ_JTCM02000026.1"/>
</dbReference>
<name>A0A846HA74_9CYAN</name>
<reference evidence="2 3" key="1">
    <citation type="journal article" date="2015" name="Genome Announc.">
        <title>Draft Genome Sequence of Cyanobacterium Hassallia byssoidea Strain VB512170, Isolated from Monuments in India.</title>
        <authorList>
            <person name="Singh D."/>
            <person name="Chandrababunaidu M.M."/>
            <person name="Panda A."/>
            <person name="Sen D."/>
            <person name="Bhattacharyya S."/>
            <person name="Adhikary S.P."/>
            <person name="Tripathy S."/>
        </authorList>
    </citation>
    <scope>NUCLEOTIDE SEQUENCE [LARGE SCALE GENOMIC DNA]</scope>
    <source>
        <strain evidence="2 3">VB512170</strain>
    </source>
</reference>
<organism evidence="2 3">
    <name type="scientific">Hassallia byssoidea VB512170</name>
    <dbReference type="NCBI Taxonomy" id="1304833"/>
    <lineage>
        <taxon>Bacteria</taxon>
        <taxon>Bacillati</taxon>
        <taxon>Cyanobacteriota</taxon>
        <taxon>Cyanophyceae</taxon>
        <taxon>Nostocales</taxon>
        <taxon>Tolypothrichaceae</taxon>
        <taxon>Hassallia</taxon>
    </lineage>
</organism>
<feature type="coiled-coil region" evidence="1">
    <location>
        <begin position="72"/>
        <end position="99"/>
    </location>
</feature>
<sequence length="102" mass="11642">MKNNLDIILGIIALIGIIYRVFQVETAIYNTIKDLKDTVNNRIAANELSFGMHMAAYAERKEQIDYLIHALQEEIDHKANRLLGEIKELKGELKSKQKSDEG</sequence>
<evidence type="ECO:0000256" key="1">
    <source>
        <dbReference type="SAM" id="Coils"/>
    </source>
</evidence>
<gene>
    <name evidence="2" type="ORF">PI95_013755</name>
</gene>
<comment type="caution">
    <text evidence="2">The sequence shown here is derived from an EMBL/GenBank/DDBJ whole genome shotgun (WGS) entry which is preliminary data.</text>
</comment>
<dbReference type="EMBL" id="JTCM02000026">
    <property type="protein sequence ID" value="NEU73599.1"/>
    <property type="molecule type" value="Genomic_DNA"/>
</dbReference>
<evidence type="ECO:0000313" key="3">
    <source>
        <dbReference type="Proteomes" id="UP000031549"/>
    </source>
</evidence>
<evidence type="ECO:0000313" key="2">
    <source>
        <dbReference type="EMBL" id="NEU73599.1"/>
    </source>
</evidence>
<keyword evidence="1" id="KW-0175">Coiled coil</keyword>
<dbReference type="Proteomes" id="UP000031549">
    <property type="component" value="Unassembled WGS sequence"/>
</dbReference>
<protein>
    <submittedName>
        <fullName evidence="2">Uncharacterized protein</fullName>
    </submittedName>
</protein>